<dbReference type="InterPro" id="IPR028994">
    <property type="entry name" value="Integrin_alpha_N"/>
</dbReference>
<dbReference type="STRING" id="54.SAMN02745121_02020"/>
<sequence>MRNTSAILLAHTMSACYEGAALEADQVDPRLFVLEKSVWDAQQIPVCWENPASSDTVARYEVQKAVQTTWSFVAQVDFTGWGTCDKKSPGIHIVVEDPPQPPPPGEPKPPHVKSLGSKLDGKKDGMSLNFTFANWAPSCATTRMSCIRNIAVHEFGHALGFSHEQNRPDTPGSCAGEEQGNDGDLMIGPWDLDSVMNYCNPEWGGDGRLSVIDIMGAQAVYGARDASFRQFSSPAIWTDGHGFGSDRQFLADVDGDHRDDAVVFFRNSELPEFNGAWFVALSSGSSFGLYNKWASGHGFGSDNQMLGDVDGDGREDAVVFFDDYPEPEFQGAWYVARSSGTNFDAYGLWATGHGLGSDNQFIADVNGDGLSDAIVFFENQPDPSFQGAWYVALSHGTGFGPYQPWRSGHGVGSDAQFVGDVDGDGLADAIVFYNEHPQPELQGAWFVALSNGTSFEPYTAWMQGHGFGSDAQFVADVNGDAMEDAVVFFNAQGGPKYDGAWYAALSYESGFGPGYMQWASGHGLGSDMQLLGDTNGDLRGDAFVFFADSGAWYGAPAVP</sequence>
<proteinExistence type="predicted"/>
<dbReference type="PROSITE" id="PS51257">
    <property type="entry name" value="PROKAR_LIPOPROTEIN"/>
    <property type="match status" value="1"/>
</dbReference>
<evidence type="ECO:0000313" key="3">
    <source>
        <dbReference type="EMBL" id="SFD87198.1"/>
    </source>
</evidence>
<dbReference type="OrthoDB" id="9008848at2"/>
<dbReference type="InterPro" id="IPR001506">
    <property type="entry name" value="Peptidase_M12A"/>
</dbReference>
<dbReference type="InterPro" id="IPR006026">
    <property type="entry name" value="Peptidase_Metallo"/>
</dbReference>
<keyword evidence="4" id="KW-1185">Reference proteome</keyword>
<dbReference type="SUPFAM" id="SSF55486">
    <property type="entry name" value="Metalloproteases ('zincins'), catalytic domain"/>
    <property type="match status" value="1"/>
</dbReference>
<name>A0A1I1VYQ8_9BACT</name>
<dbReference type="SUPFAM" id="SSF69318">
    <property type="entry name" value="Integrin alpha N-terminal domain"/>
    <property type="match status" value="1"/>
</dbReference>
<dbReference type="GO" id="GO:0006508">
    <property type="term" value="P:proteolysis"/>
    <property type="evidence" value="ECO:0007669"/>
    <property type="project" value="InterPro"/>
</dbReference>
<dbReference type="SMART" id="SM00235">
    <property type="entry name" value="ZnMc"/>
    <property type="match status" value="1"/>
</dbReference>
<evidence type="ECO:0000313" key="4">
    <source>
        <dbReference type="Proteomes" id="UP000199400"/>
    </source>
</evidence>
<dbReference type="EMBL" id="FOMX01000005">
    <property type="protein sequence ID" value="SFD87198.1"/>
    <property type="molecule type" value="Genomic_DNA"/>
</dbReference>
<evidence type="ECO:0000256" key="1">
    <source>
        <dbReference type="SAM" id="MobiDB-lite"/>
    </source>
</evidence>
<dbReference type="GO" id="GO:0008270">
    <property type="term" value="F:zinc ion binding"/>
    <property type="evidence" value="ECO:0007669"/>
    <property type="project" value="InterPro"/>
</dbReference>
<accession>A0A1I1VYQ8</accession>
<reference evidence="4" key="1">
    <citation type="submission" date="2016-10" db="EMBL/GenBank/DDBJ databases">
        <authorList>
            <person name="Varghese N."/>
            <person name="Submissions S."/>
        </authorList>
    </citation>
    <scope>NUCLEOTIDE SEQUENCE [LARGE SCALE GENOMIC DNA]</scope>
    <source>
        <strain evidence="4">ATCC 25963</strain>
    </source>
</reference>
<feature type="region of interest" description="Disordered" evidence="1">
    <location>
        <begin position="94"/>
        <end position="118"/>
    </location>
</feature>
<dbReference type="Proteomes" id="UP000199400">
    <property type="component" value="Unassembled WGS sequence"/>
</dbReference>
<evidence type="ECO:0000259" key="2">
    <source>
        <dbReference type="SMART" id="SM00235"/>
    </source>
</evidence>
<dbReference type="Gene3D" id="3.40.390.10">
    <property type="entry name" value="Collagenase (Catalytic Domain)"/>
    <property type="match status" value="1"/>
</dbReference>
<dbReference type="Gene3D" id="2.130.10.130">
    <property type="entry name" value="Integrin alpha, N-terminal"/>
    <property type="match status" value="2"/>
</dbReference>
<dbReference type="InterPro" id="IPR024079">
    <property type="entry name" value="MetalloPept_cat_dom_sf"/>
</dbReference>
<gene>
    <name evidence="3" type="ORF">SAMN02745121_02020</name>
</gene>
<feature type="compositionally biased region" description="Pro residues" evidence="1">
    <location>
        <begin position="98"/>
        <end position="107"/>
    </location>
</feature>
<organism evidence="3 4">
    <name type="scientific">Nannocystis exedens</name>
    <dbReference type="NCBI Taxonomy" id="54"/>
    <lineage>
        <taxon>Bacteria</taxon>
        <taxon>Pseudomonadati</taxon>
        <taxon>Myxococcota</taxon>
        <taxon>Polyangia</taxon>
        <taxon>Nannocystales</taxon>
        <taxon>Nannocystaceae</taxon>
        <taxon>Nannocystis</taxon>
    </lineage>
</organism>
<dbReference type="GO" id="GO:0008237">
    <property type="term" value="F:metallopeptidase activity"/>
    <property type="evidence" value="ECO:0007669"/>
    <property type="project" value="InterPro"/>
</dbReference>
<feature type="domain" description="Peptidase metallopeptidase" evidence="2">
    <location>
        <begin position="35"/>
        <end position="194"/>
    </location>
</feature>
<dbReference type="AlphaFoldDB" id="A0A1I1VYQ8"/>
<dbReference type="Pfam" id="PF01400">
    <property type="entry name" value="Astacin"/>
    <property type="match status" value="1"/>
</dbReference>
<protein>
    <submittedName>
        <fullName evidence="3">Astacin (Peptidase family M12A)</fullName>
    </submittedName>
</protein>